<dbReference type="EMBL" id="JAOWRF010000211">
    <property type="protein sequence ID" value="MCV3214642.1"/>
    <property type="molecule type" value="Genomic_DNA"/>
</dbReference>
<dbReference type="PANTHER" id="PTHR43861:SF6">
    <property type="entry name" value="METHYLTRANSFERASE TYPE 11"/>
    <property type="match status" value="1"/>
</dbReference>
<proteinExistence type="predicted"/>
<sequence>MTVFSPLNKLGYVTRLKNIQTTQIISDWKRVFQIDIAEELGEYEEICLYQCNQTKLQFFMPDNTVGSDKLYEQLEKYDWYYMPNKWEHDVALQDLQGCHKVLEVGCGRGAFVDRLCKEAKLEAQGIEINSSAVNYARQKGIPVSQINLNEFSHKMANQFDAVCAFQVLEHVSDPRLFLESLIQLVKPGGKLIISVPNSESFLQYCENNLLDQPPHHMTRWCQATFESLTSIFPLRLKQFRIEPLATYHVGWYISVQLSQVPKIRLLQSLAFRFGYQILQPVLKNSPLLRNFIPGHTLYVCLEKIS</sequence>
<dbReference type="SUPFAM" id="SSF53335">
    <property type="entry name" value="S-adenosyl-L-methionine-dependent methyltransferases"/>
    <property type="match status" value="1"/>
</dbReference>
<keyword evidence="1" id="KW-0489">Methyltransferase</keyword>
<name>A0ABT3AZU0_9CYAN</name>
<keyword evidence="1" id="KW-0808">Transferase</keyword>
<accession>A0ABT3AZU0</accession>
<protein>
    <submittedName>
        <fullName evidence="1">Methyltransferase domain-containing protein</fullName>
    </submittedName>
</protein>
<organism evidence="1 2">
    <name type="scientific">Plectonema radiosum NIES-515</name>
    <dbReference type="NCBI Taxonomy" id="2986073"/>
    <lineage>
        <taxon>Bacteria</taxon>
        <taxon>Bacillati</taxon>
        <taxon>Cyanobacteriota</taxon>
        <taxon>Cyanophyceae</taxon>
        <taxon>Oscillatoriophycideae</taxon>
        <taxon>Oscillatoriales</taxon>
        <taxon>Microcoleaceae</taxon>
        <taxon>Plectonema</taxon>
    </lineage>
</organism>
<evidence type="ECO:0000313" key="2">
    <source>
        <dbReference type="Proteomes" id="UP001526143"/>
    </source>
</evidence>
<dbReference type="Proteomes" id="UP001526143">
    <property type="component" value="Unassembled WGS sequence"/>
</dbReference>
<keyword evidence="2" id="KW-1185">Reference proteome</keyword>
<dbReference type="RefSeq" id="WP_263746219.1">
    <property type="nucleotide sequence ID" value="NZ_JAOWRF010000211.1"/>
</dbReference>
<dbReference type="InterPro" id="IPR029063">
    <property type="entry name" value="SAM-dependent_MTases_sf"/>
</dbReference>
<dbReference type="GO" id="GO:0008168">
    <property type="term" value="F:methyltransferase activity"/>
    <property type="evidence" value="ECO:0007669"/>
    <property type="project" value="UniProtKB-KW"/>
</dbReference>
<reference evidence="1 2" key="1">
    <citation type="submission" date="2022-10" db="EMBL/GenBank/DDBJ databases">
        <title>Identification of biosynthetic pathway for the production of the potent trypsin inhibitor radiosumin.</title>
        <authorList>
            <person name="Fewer D.P."/>
            <person name="Delbaje E."/>
            <person name="Ouyang X."/>
            <person name="Agostino P.D."/>
            <person name="Wahlsten M."/>
            <person name="Jokela J."/>
            <person name="Permi P."/>
            <person name="Haapaniemi E."/>
            <person name="Koistinen H."/>
        </authorList>
    </citation>
    <scope>NUCLEOTIDE SEQUENCE [LARGE SCALE GENOMIC DNA]</scope>
    <source>
        <strain evidence="1 2">NIES-515</strain>
    </source>
</reference>
<dbReference type="PANTHER" id="PTHR43861">
    <property type="entry name" value="TRANS-ACONITATE 2-METHYLTRANSFERASE-RELATED"/>
    <property type="match status" value="1"/>
</dbReference>
<dbReference type="Pfam" id="PF13489">
    <property type="entry name" value="Methyltransf_23"/>
    <property type="match status" value="1"/>
</dbReference>
<gene>
    <name evidence="1" type="ORF">OGM63_14150</name>
</gene>
<comment type="caution">
    <text evidence="1">The sequence shown here is derived from an EMBL/GenBank/DDBJ whole genome shotgun (WGS) entry which is preliminary data.</text>
</comment>
<evidence type="ECO:0000313" key="1">
    <source>
        <dbReference type="EMBL" id="MCV3214642.1"/>
    </source>
</evidence>
<dbReference type="Gene3D" id="3.40.50.150">
    <property type="entry name" value="Vaccinia Virus protein VP39"/>
    <property type="match status" value="1"/>
</dbReference>
<dbReference type="CDD" id="cd02440">
    <property type="entry name" value="AdoMet_MTases"/>
    <property type="match status" value="1"/>
</dbReference>
<dbReference type="GO" id="GO:0032259">
    <property type="term" value="P:methylation"/>
    <property type="evidence" value="ECO:0007669"/>
    <property type="project" value="UniProtKB-KW"/>
</dbReference>